<dbReference type="AlphaFoldDB" id="A0A2B6R1X6"/>
<gene>
    <name evidence="2" type="ORF">CN613_27535</name>
</gene>
<sequence>MIINNEDKSKIKELLNLYYWVIGDERFLSVLDKYSNCEGFGVENIWCCFANEYEEWEEDYFGESGVAYYFDYPAVEKDCTIILNNEEFYKYLFETCEEYIKKHEEEKVVIYEYLDKIKMNLSL</sequence>
<accession>A0A2B6R1X6</accession>
<feature type="domain" description="CDI immunity protein" evidence="1">
    <location>
        <begin position="10"/>
        <end position="114"/>
    </location>
</feature>
<name>A0A2B6R1X6_9BACI</name>
<evidence type="ECO:0000259" key="1">
    <source>
        <dbReference type="Pfam" id="PF18624"/>
    </source>
</evidence>
<organism evidence="2 3">
    <name type="scientific">Bacillus pseudomycoides</name>
    <dbReference type="NCBI Taxonomy" id="64104"/>
    <lineage>
        <taxon>Bacteria</taxon>
        <taxon>Bacillati</taxon>
        <taxon>Bacillota</taxon>
        <taxon>Bacilli</taxon>
        <taxon>Bacillales</taxon>
        <taxon>Bacillaceae</taxon>
        <taxon>Bacillus</taxon>
        <taxon>Bacillus cereus group</taxon>
    </lineage>
</organism>
<dbReference type="EMBL" id="NUDP01000141">
    <property type="protein sequence ID" value="PEM63684.1"/>
    <property type="molecule type" value="Genomic_DNA"/>
</dbReference>
<comment type="caution">
    <text evidence="2">The sequence shown here is derived from an EMBL/GenBank/DDBJ whole genome shotgun (WGS) entry which is preliminary data.</text>
</comment>
<dbReference type="CDD" id="cd20688">
    <property type="entry name" value="CdiI_Ecoli_Nm-like"/>
    <property type="match status" value="1"/>
</dbReference>
<evidence type="ECO:0000313" key="3">
    <source>
        <dbReference type="Proteomes" id="UP000219775"/>
    </source>
</evidence>
<protein>
    <recommendedName>
        <fullName evidence="1">CDI immunity protein domain-containing protein</fullName>
    </recommendedName>
</protein>
<dbReference type="Proteomes" id="UP000219775">
    <property type="component" value="Unassembled WGS sequence"/>
</dbReference>
<reference evidence="2 3" key="1">
    <citation type="submission" date="2017-09" db="EMBL/GenBank/DDBJ databases">
        <title>Large-scale bioinformatics analysis of Bacillus genomes uncovers conserved roles of natural products in bacterial physiology.</title>
        <authorList>
            <consortium name="Agbiome Team Llc"/>
            <person name="Bleich R.M."/>
            <person name="Grubbs K.J."/>
            <person name="Santa Maria K.C."/>
            <person name="Allen S.E."/>
            <person name="Farag S."/>
            <person name="Shank E.A."/>
            <person name="Bowers A."/>
        </authorList>
    </citation>
    <scope>NUCLEOTIDE SEQUENCE [LARGE SCALE GENOMIC DNA]</scope>
    <source>
        <strain evidence="2 3">AFS009893</strain>
    </source>
</reference>
<proteinExistence type="predicted"/>
<dbReference type="InterPro" id="IPR041256">
    <property type="entry name" value="CdiI_4"/>
</dbReference>
<dbReference type="Pfam" id="PF18624">
    <property type="entry name" value="CdiI_4"/>
    <property type="match status" value="1"/>
</dbReference>
<evidence type="ECO:0000313" key="2">
    <source>
        <dbReference type="EMBL" id="PEM63684.1"/>
    </source>
</evidence>
<dbReference type="RefSeq" id="WP_016132883.1">
    <property type="nucleotide sequence ID" value="NZ_CP189810.1"/>
</dbReference>